<organism evidence="2 3">
    <name type="scientific">Fasciolopsis buskii</name>
    <dbReference type="NCBI Taxonomy" id="27845"/>
    <lineage>
        <taxon>Eukaryota</taxon>
        <taxon>Metazoa</taxon>
        <taxon>Spiralia</taxon>
        <taxon>Lophotrochozoa</taxon>
        <taxon>Platyhelminthes</taxon>
        <taxon>Trematoda</taxon>
        <taxon>Digenea</taxon>
        <taxon>Plagiorchiida</taxon>
        <taxon>Echinostomata</taxon>
        <taxon>Echinostomatoidea</taxon>
        <taxon>Fasciolidae</taxon>
        <taxon>Fasciolopsis</taxon>
    </lineage>
</organism>
<dbReference type="InterPro" id="IPR000340">
    <property type="entry name" value="Dual-sp_phosphatase_cat-dom"/>
</dbReference>
<reference evidence="2" key="1">
    <citation type="submission" date="2019-05" db="EMBL/GenBank/DDBJ databases">
        <title>Annotation for the trematode Fasciolopsis buski.</title>
        <authorList>
            <person name="Choi Y.-J."/>
        </authorList>
    </citation>
    <scope>NUCLEOTIDE SEQUENCE</scope>
    <source>
        <strain evidence="2">HT</strain>
        <tissue evidence="2">Whole worm</tissue>
    </source>
</reference>
<dbReference type="InterPro" id="IPR029021">
    <property type="entry name" value="Prot-tyrosine_phosphatase-like"/>
</dbReference>
<feature type="domain" description="Tyrosine specific protein phosphatases" evidence="1">
    <location>
        <begin position="20"/>
        <end position="69"/>
    </location>
</feature>
<dbReference type="InterPro" id="IPR000387">
    <property type="entry name" value="Tyr_Pase_dom"/>
</dbReference>
<dbReference type="Gene3D" id="3.90.190.10">
    <property type="entry name" value="Protein tyrosine phosphatase superfamily"/>
    <property type="match status" value="1"/>
</dbReference>
<evidence type="ECO:0000259" key="1">
    <source>
        <dbReference type="PROSITE" id="PS50056"/>
    </source>
</evidence>
<dbReference type="Pfam" id="PF00782">
    <property type="entry name" value="DSPc"/>
    <property type="match status" value="1"/>
</dbReference>
<dbReference type="PANTHER" id="PTHR10367">
    <property type="entry name" value="MRNA-CAPPING ENZYME"/>
    <property type="match status" value="1"/>
</dbReference>
<keyword evidence="3" id="KW-1185">Reference proteome</keyword>
<gene>
    <name evidence="2" type="ORF">FBUS_00648</name>
</gene>
<evidence type="ECO:0000313" key="2">
    <source>
        <dbReference type="EMBL" id="KAA0189331.1"/>
    </source>
</evidence>
<accession>A0A8E0RSL9</accession>
<dbReference type="PROSITE" id="PS00383">
    <property type="entry name" value="TYR_PHOSPHATASE_1"/>
    <property type="match status" value="1"/>
</dbReference>
<dbReference type="InterPro" id="IPR051029">
    <property type="entry name" value="mRNA_Capping_Enz/RNA_Phosphat"/>
</dbReference>
<dbReference type="SUPFAM" id="SSF52799">
    <property type="entry name" value="(Phosphotyrosine protein) phosphatases II"/>
    <property type="match status" value="1"/>
</dbReference>
<protein>
    <submittedName>
        <fullName evidence="2">RNA:RNP complex 1 interacting phosphatase</fullName>
    </submittedName>
</protein>
<name>A0A8E0RSL9_9TREM</name>
<dbReference type="Proteomes" id="UP000728185">
    <property type="component" value="Unassembled WGS sequence"/>
</dbReference>
<dbReference type="PANTHER" id="PTHR10367:SF9">
    <property type="entry name" value="DUAL-SPECIFICITY PHOSPHATASE 11 (RNA_RNP COMPLEX 1-INTERACTING)"/>
    <property type="match status" value="1"/>
</dbReference>
<dbReference type="PROSITE" id="PS50056">
    <property type="entry name" value="TYR_PHOSPHATASE_2"/>
    <property type="match status" value="1"/>
</dbReference>
<dbReference type="InterPro" id="IPR016130">
    <property type="entry name" value="Tyr_Pase_AS"/>
</dbReference>
<evidence type="ECO:0000313" key="3">
    <source>
        <dbReference type="Proteomes" id="UP000728185"/>
    </source>
</evidence>
<dbReference type="AlphaFoldDB" id="A0A8E0RSL9"/>
<dbReference type="GO" id="GO:0004651">
    <property type="term" value="F:polynucleotide 5'-phosphatase activity"/>
    <property type="evidence" value="ECO:0007669"/>
    <property type="project" value="TreeGrafter"/>
</dbReference>
<dbReference type="EMBL" id="LUCM01007818">
    <property type="protein sequence ID" value="KAA0189331.1"/>
    <property type="molecule type" value="Genomic_DNA"/>
</dbReference>
<comment type="caution">
    <text evidence="2">The sequence shown here is derived from an EMBL/GenBank/DDBJ whole genome shotgun (WGS) entry which is preliminary data.</text>
</comment>
<proteinExistence type="predicted"/>
<dbReference type="OrthoDB" id="200924at2759"/>
<sequence>MLKPNSNHFSTFLFRVDGIIAVHCTHGVNRTGYLICRYIVEEMGRRPDEVLRDFEYARGHPVERASYIDSLMNLSPVRQKICSLSTM</sequence>